<keyword evidence="4" id="KW-1185">Reference proteome</keyword>
<name>U5EHZ7_NOCAS</name>
<feature type="signal peptide" evidence="1">
    <location>
        <begin position="1"/>
        <end position="24"/>
    </location>
</feature>
<dbReference type="RefSeq" id="WP_019047214.1">
    <property type="nucleotide sequence ID" value="NZ_BAFO02000032.1"/>
</dbReference>
<keyword evidence="1" id="KW-0732">Signal</keyword>
<reference evidence="3 4" key="1">
    <citation type="journal article" date="2014" name="BMC Genomics">
        <title>Genome based analysis of type-I polyketide synthase and nonribosomal peptide synthetase gene clusters in seven strains of five representative Nocardia species.</title>
        <authorList>
            <person name="Komaki H."/>
            <person name="Ichikawa N."/>
            <person name="Hosoyama A."/>
            <person name="Takahashi-Nakaguchi A."/>
            <person name="Matsuzawa T."/>
            <person name="Suzuki K."/>
            <person name="Fujita N."/>
            <person name="Gonoi T."/>
        </authorList>
    </citation>
    <scope>NUCLEOTIDE SEQUENCE [LARGE SCALE GENOMIC DNA]</scope>
    <source>
        <strain evidence="3 4">NBRC 15531</strain>
    </source>
</reference>
<dbReference type="InterPro" id="IPR003399">
    <property type="entry name" value="Mce/MlaD"/>
</dbReference>
<evidence type="ECO:0000313" key="4">
    <source>
        <dbReference type="Proteomes" id="UP000017048"/>
    </source>
</evidence>
<organism evidence="3 4">
    <name type="scientific">Nocardia asteroides NBRC 15531</name>
    <dbReference type="NCBI Taxonomy" id="1110697"/>
    <lineage>
        <taxon>Bacteria</taxon>
        <taxon>Bacillati</taxon>
        <taxon>Actinomycetota</taxon>
        <taxon>Actinomycetes</taxon>
        <taxon>Mycobacteriales</taxon>
        <taxon>Nocardiaceae</taxon>
        <taxon>Nocardia</taxon>
    </lineage>
</organism>
<dbReference type="EMBL" id="BAFO02000032">
    <property type="protein sequence ID" value="GAD86011.1"/>
    <property type="molecule type" value="Genomic_DNA"/>
</dbReference>
<sequence length="346" mass="35146">MTAARGFAAVLTALAVAAAGGCSAVPGLGAGESTYPLRIEFADVLNLPQGAAVTADGVRVGRLTDVRLTDRSGTPGGGHVTVEIAVDRSVRLPHGTTAELRQDTPLGDIHIALTEPTGSTGTDLAPGDTIPLTDTTRAPAIEDILAALSVFVGTGAVTDLQDIIRTVNGVLPADPRDTARLSATLGGDLTDLATDLGAVDSLLDGLEATLDQGVLANVGVVEELLTPYGVQQTTAAIDAQIGVIFVLTALGPVAPSTTWLGPLLGSLDAAVAGVVPMLFGDSPFDTTAPSNLKTLVDLIHTKVLPFAESGPKVDLTRIGVAGAEGPAVDEQTRRIIDLLRVIGAVR</sequence>
<feature type="chain" id="PRO_5004659341" evidence="1">
    <location>
        <begin position="25"/>
        <end position="346"/>
    </location>
</feature>
<dbReference type="PANTHER" id="PTHR33371">
    <property type="entry name" value="INTERMEMBRANE PHOSPHOLIPID TRANSPORT SYSTEM BINDING PROTEIN MLAD-RELATED"/>
    <property type="match status" value="1"/>
</dbReference>
<dbReference type="InterPro" id="IPR052336">
    <property type="entry name" value="MlaD_Phospholipid_Transporter"/>
</dbReference>
<dbReference type="OrthoDB" id="4368973at2"/>
<dbReference type="AlphaFoldDB" id="U5EHZ7"/>
<evidence type="ECO:0000256" key="1">
    <source>
        <dbReference type="SAM" id="SignalP"/>
    </source>
</evidence>
<dbReference type="STRING" id="1824.SAMN05444423_102608"/>
<proteinExistence type="predicted"/>
<dbReference type="PROSITE" id="PS51257">
    <property type="entry name" value="PROKAR_LIPOPROTEIN"/>
    <property type="match status" value="1"/>
</dbReference>
<dbReference type="GeneID" id="91517637"/>
<dbReference type="eggNOG" id="COG1463">
    <property type="taxonomic scope" value="Bacteria"/>
</dbReference>
<dbReference type="PANTHER" id="PTHR33371:SF4">
    <property type="entry name" value="INTERMEMBRANE PHOSPHOLIPID TRANSPORT SYSTEM BINDING PROTEIN MLAD"/>
    <property type="match status" value="1"/>
</dbReference>
<feature type="domain" description="Mce/MlaD" evidence="2">
    <location>
        <begin position="34"/>
        <end position="115"/>
    </location>
</feature>
<comment type="caution">
    <text evidence="3">The sequence shown here is derived from an EMBL/GenBank/DDBJ whole genome shotgun (WGS) entry which is preliminary data.</text>
</comment>
<protein>
    <submittedName>
        <fullName evidence="3">Mce family protein</fullName>
    </submittedName>
</protein>
<accession>U5EHZ7</accession>
<dbReference type="Proteomes" id="UP000017048">
    <property type="component" value="Unassembled WGS sequence"/>
</dbReference>
<gene>
    <name evidence="3" type="primary">mceE</name>
    <name evidence="3" type="ORF">NCAST_32_04980</name>
</gene>
<evidence type="ECO:0000259" key="2">
    <source>
        <dbReference type="Pfam" id="PF02470"/>
    </source>
</evidence>
<evidence type="ECO:0000313" key="3">
    <source>
        <dbReference type="EMBL" id="GAD86011.1"/>
    </source>
</evidence>
<dbReference type="Pfam" id="PF02470">
    <property type="entry name" value="MlaD"/>
    <property type="match status" value="1"/>
</dbReference>